<feature type="transmembrane region" description="Helical" evidence="1">
    <location>
        <begin position="45"/>
        <end position="68"/>
    </location>
</feature>
<keyword evidence="3" id="KW-1185">Reference proteome</keyword>
<evidence type="ECO:0000313" key="2">
    <source>
        <dbReference type="EMBL" id="GHO42785.1"/>
    </source>
</evidence>
<proteinExistence type="predicted"/>
<protein>
    <submittedName>
        <fullName evidence="2">Uncharacterized protein</fullName>
    </submittedName>
</protein>
<comment type="caution">
    <text evidence="2">The sequence shown here is derived from an EMBL/GenBank/DDBJ whole genome shotgun (WGS) entry which is preliminary data.</text>
</comment>
<evidence type="ECO:0000313" key="3">
    <source>
        <dbReference type="Proteomes" id="UP000612362"/>
    </source>
</evidence>
<keyword evidence="1" id="KW-0812">Transmembrane</keyword>
<reference evidence="2" key="1">
    <citation type="submission" date="2020-10" db="EMBL/GenBank/DDBJ databases">
        <title>Taxonomic study of unclassified bacteria belonging to the class Ktedonobacteria.</title>
        <authorList>
            <person name="Yabe S."/>
            <person name="Wang C.M."/>
            <person name="Zheng Y."/>
            <person name="Sakai Y."/>
            <person name="Cavaletti L."/>
            <person name="Monciardini P."/>
            <person name="Donadio S."/>
        </authorList>
    </citation>
    <scope>NUCLEOTIDE SEQUENCE</scope>
    <source>
        <strain evidence="2">SOSP1-1</strain>
    </source>
</reference>
<name>A0A8J3MRY6_9CHLR</name>
<keyword evidence="1" id="KW-1133">Transmembrane helix</keyword>
<keyword evidence="1" id="KW-0472">Membrane</keyword>
<organism evidence="2 3">
    <name type="scientific">Ktedonospora formicarum</name>
    <dbReference type="NCBI Taxonomy" id="2778364"/>
    <lineage>
        <taxon>Bacteria</taxon>
        <taxon>Bacillati</taxon>
        <taxon>Chloroflexota</taxon>
        <taxon>Ktedonobacteria</taxon>
        <taxon>Ktedonobacterales</taxon>
        <taxon>Ktedonobacteraceae</taxon>
        <taxon>Ktedonospora</taxon>
    </lineage>
</organism>
<dbReference type="AlphaFoldDB" id="A0A8J3MRY6"/>
<evidence type="ECO:0000256" key="1">
    <source>
        <dbReference type="SAM" id="Phobius"/>
    </source>
</evidence>
<gene>
    <name evidence="2" type="ORF">KSX_09480</name>
</gene>
<sequence>MHYNPQQPTPAPGNNSHQSPFVAALLSIQQREATEEAHRQQNYKLWFWLLIILSLASLGSFLLAPHLIPGL</sequence>
<dbReference type="Proteomes" id="UP000612362">
    <property type="component" value="Unassembled WGS sequence"/>
</dbReference>
<accession>A0A8J3MRY6</accession>
<dbReference type="RefSeq" id="WP_220192289.1">
    <property type="nucleotide sequence ID" value="NZ_BNJF01000001.1"/>
</dbReference>
<dbReference type="EMBL" id="BNJF01000001">
    <property type="protein sequence ID" value="GHO42785.1"/>
    <property type="molecule type" value="Genomic_DNA"/>
</dbReference>